<feature type="domain" description="HotDog ACOT-type" evidence="4">
    <location>
        <begin position="12"/>
        <end position="124"/>
    </location>
</feature>
<dbReference type="PROSITE" id="PS51770">
    <property type="entry name" value="HOTDOG_ACOT"/>
    <property type="match status" value="1"/>
</dbReference>
<dbReference type="SUPFAM" id="SSF54637">
    <property type="entry name" value="Thioesterase/thiol ester dehydrase-isomerase"/>
    <property type="match status" value="1"/>
</dbReference>
<evidence type="ECO:0000313" key="6">
    <source>
        <dbReference type="Proteomes" id="UP000237718"/>
    </source>
</evidence>
<gene>
    <name evidence="5" type="ORF">CLV89_11044</name>
</gene>
<dbReference type="InterPro" id="IPR040170">
    <property type="entry name" value="Cytosol_ACT"/>
</dbReference>
<keyword evidence="2 3" id="KW-0378">Hydrolase</keyword>
<dbReference type="AlphaFoldDB" id="A0A2T1ACQ1"/>
<dbReference type="Gene3D" id="3.10.129.10">
    <property type="entry name" value="Hotdog Thioesterase"/>
    <property type="match status" value="1"/>
</dbReference>
<evidence type="ECO:0000256" key="2">
    <source>
        <dbReference type="ARBA" id="ARBA00022801"/>
    </source>
</evidence>
<proteinExistence type="inferred from homology"/>
<dbReference type="InterPro" id="IPR033120">
    <property type="entry name" value="HOTDOG_ACOT"/>
</dbReference>
<evidence type="ECO:0000313" key="5">
    <source>
        <dbReference type="EMBL" id="PRZ46373.1"/>
    </source>
</evidence>
<reference evidence="5 6" key="1">
    <citation type="submission" date="2018-03" db="EMBL/GenBank/DDBJ databases">
        <title>Genomic Encyclopedia of Archaeal and Bacterial Type Strains, Phase II (KMG-II): from individual species to whole genera.</title>
        <authorList>
            <person name="Goeker M."/>
        </authorList>
    </citation>
    <scope>NUCLEOTIDE SEQUENCE [LARGE SCALE GENOMIC DNA]</scope>
    <source>
        <strain evidence="5 6">DSM 25328</strain>
    </source>
</reference>
<dbReference type="GO" id="GO:0006637">
    <property type="term" value="P:acyl-CoA metabolic process"/>
    <property type="evidence" value="ECO:0007669"/>
    <property type="project" value="TreeGrafter"/>
</dbReference>
<name>A0A2T1ACQ1_TRISK</name>
<dbReference type="InterPro" id="IPR006683">
    <property type="entry name" value="Thioestr_dom"/>
</dbReference>
<dbReference type="CDD" id="cd03442">
    <property type="entry name" value="BFIT_BACH"/>
    <property type="match status" value="1"/>
</dbReference>
<evidence type="ECO:0000259" key="4">
    <source>
        <dbReference type="PROSITE" id="PS51770"/>
    </source>
</evidence>
<organism evidence="5 6">
    <name type="scientific">Tritonibacter scottomollicae</name>
    <name type="common">Epibacterium scottomollicae</name>
    <dbReference type="NCBI Taxonomy" id="483013"/>
    <lineage>
        <taxon>Bacteria</taxon>
        <taxon>Pseudomonadati</taxon>
        <taxon>Pseudomonadota</taxon>
        <taxon>Alphaproteobacteria</taxon>
        <taxon>Rhodobacterales</taxon>
        <taxon>Paracoccaceae</taxon>
        <taxon>Tritonibacter</taxon>
    </lineage>
</organism>
<accession>A0A2T1ACQ1</accession>
<dbReference type="GO" id="GO:0009062">
    <property type="term" value="P:fatty acid catabolic process"/>
    <property type="evidence" value="ECO:0007669"/>
    <property type="project" value="TreeGrafter"/>
</dbReference>
<dbReference type="GO" id="GO:0005829">
    <property type="term" value="C:cytosol"/>
    <property type="evidence" value="ECO:0007669"/>
    <property type="project" value="TreeGrafter"/>
</dbReference>
<sequence>MPVSENPPESPPESQPTIRVIAMPTDTNPAGDIFGGWLMSQMDLAAGTIAARVSKGRASTVSVEEIQFHRPVLVGDEVSLYAEMLKVGRTSMRIRVHAWRRARHQEETQQVTEAIFTFVALDDDARPRPVLREE</sequence>
<comment type="caution">
    <text evidence="5">The sequence shown here is derived from an EMBL/GenBank/DDBJ whole genome shotgun (WGS) entry which is preliminary data.</text>
</comment>
<dbReference type="PANTHER" id="PTHR11049">
    <property type="entry name" value="ACYL COENZYME A THIOESTER HYDROLASE"/>
    <property type="match status" value="1"/>
</dbReference>
<dbReference type="GO" id="GO:0052816">
    <property type="term" value="F:long-chain fatty acyl-CoA hydrolase activity"/>
    <property type="evidence" value="ECO:0007669"/>
    <property type="project" value="TreeGrafter"/>
</dbReference>
<evidence type="ECO:0000256" key="3">
    <source>
        <dbReference type="PROSITE-ProRule" id="PRU01106"/>
    </source>
</evidence>
<dbReference type="EMBL" id="PVUF01000010">
    <property type="protein sequence ID" value="PRZ46373.1"/>
    <property type="molecule type" value="Genomic_DNA"/>
</dbReference>
<comment type="similarity">
    <text evidence="1">Belongs to the acyl coenzyme A hydrolase family.</text>
</comment>
<dbReference type="PANTHER" id="PTHR11049:SF5">
    <property type="entry name" value="ACYL-COA THIOESTER HYDROLASE YCIA"/>
    <property type="match status" value="1"/>
</dbReference>
<evidence type="ECO:0000256" key="1">
    <source>
        <dbReference type="ARBA" id="ARBA00010458"/>
    </source>
</evidence>
<protein>
    <submittedName>
        <fullName evidence="5">(3S)-malyl-CoA thioesterase</fullName>
    </submittedName>
</protein>
<dbReference type="InterPro" id="IPR029069">
    <property type="entry name" value="HotDog_dom_sf"/>
</dbReference>
<dbReference type="Proteomes" id="UP000237718">
    <property type="component" value="Unassembled WGS sequence"/>
</dbReference>
<dbReference type="OrthoDB" id="9801856at2"/>
<dbReference type="RefSeq" id="WP_106164502.1">
    <property type="nucleotide sequence ID" value="NZ_PVUF01000010.1"/>
</dbReference>
<dbReference type="Pfam" id="PF03061">
    <property type="entry name" value="4HBT"/>
    <property type="match status" value="1"/>
</dbReference>